<dbReference type="EMBL" id="FOSF01000007">
    <property type="protein sequence ID" value="SFJ91016.1"/>
    <property type="molecule type" value="Genomic_DNA"/>
</dbReference>
<evidence type="ECO:0000259" key="10">
    <source>
        <dbReference type="Pfam" id="PF07282"/>
    </source>
</evidence>
<dbReference type="PANTHER" id="PTHR30405">
    <property type="entry name" value="TRANSPOSASE"/>
    <property type="match status" value="1"/>
</dbReference>
<dbReference type="GO" id="GO:0032196">
    <property type="term" value="P:transposition"/>
    <property type="evidence" value="ECO:0007669"/>
    <property type="project" value="UniProtKB-KW"/>
</dbReference>
<dbReference type="InterPro" id="IPR021027">
    <property type="entry name" value="Transposase_put_HTH"/>
</dbReference>
<name>A0A662ZB64_9GAMM</name>
<keyword evidence="7" id="KW-0233">DNA recombination</keyword>
<evidence type="ECO:0000256" key="7">
    <source>
        <dbReference type="ARBA" id="ARBA00023172"/>
    </source>
</evidence>
<feature type="domain" description="Cas12f1-like TNB" evidence="10">
    <location>
        <begin position="293"/>
        <end position="361"/>
    </location>
</feature>
<evidence type="ECO:0000256" key="6">
    <source>
        <dbReference type="ARBA" id="ARBA00023125"/>
    </source>
</evidence>
<reference evidence="12 13" key="1">
    <citation type="submission" date="2016-10" db="EMBL/GenBank/DDBJ databases">
        <authorList>
            <person name="Varghese N."/>
            <person name="Submissions S."/>
        </authorList>
    </citation>
    <scope>NUCLEOTIDE SEQUENCE [LARGE SCALE GENOMIC DNA]</scope>
    <source>
        <strain evidence="12 13">22B</strain>
    </source>
</reference>
<dbReference type="InterPro" id="IPR001959">
    <property type="entry name" value="Transposase"/>
</dbReference>
<evidence type="ECO:0000313" key="12">
    <source>
        <dbReference type="EMBL" id="SFJ91016.1"/>
    </source>
</evidence>
<dbReference type="Pfam" id="PF12323">
    <property type="entry name" value="HTH_OrfB_IS605"/>
    <property type="match status" value="1"/>
</dbReference>
<evidence type="ECO:0000256" key="8">
    <source>
        <dbReference type="SAM" id="MobiDB-lite"/>
    </source>
</evidence>
<dbReference type="OrthoDB" id="5915636at2"/>
<organism evidence="12 13">
    <name type="scientific">Succinivibrio dextrinosolvens</name>
    <dbReference type="NCBI Taxonomy" id="83771"/>
    <lineage>
        <taxon>Bacteria</taxon>
        <taxon>Pseudomonadati</taxon>
        <taxon>Pseudomonadota</taxon>
        <taxon>Gammaproteobacteria</taxon>
        <taxon>Aeromonadales</taxon>
        <taxon>Succinivibrionaceae</taxon>
        <taxon>Succinivibrio</taxon>
    </lineage>
</organism>
<dbReference type="InterPro" id="IPR053522">
    <property type="entry name" value="RNA-guided_endonuclease_TnpB"/>
</dbReference>
<accession>A0A662ZB64</accession>
<dbReference type="NCBIfam" id="TIGR01766">
    <property type="entry name" value="IS200/IS605 family accessory protein TnpB-like domain"/>
    <property type="match status" value="1"/>
</dbReference>
<keyword evidence="3" id="KW-0815">Transposition</keyword>
<evidence type="ECO:0000313" key="13">
    <source>
        <dbReference type="Proteomes" id="UP000243374"/>
    </source>
</evidence>
<gene>
    <name evidence="12" type="ORF">SAMN04487865_100720</name>
</gene>
<feature type="domain" description="Probable transposase IS891/IS1136/IS1341" evidence="9">
    <location>
        <begin position="174"/>
        <end position="281"/>
    </location>
</feature>
<dbReference type="Proteomes" id="UP000243374">
    <property type="component" value="Unassembled WGS sequence"/>
</dbReference>
<dbReference type="Pfam" id="PF07282">
    <property type="entry name" value="Cas12f1-like_TNB"/>
    <property type="match status" value="1"/>
</dbReference>
<evidence type="ECO:0000256" key="5">
    <source>
        <dbReference type="ARBA" id="ARBA00022833"/>
    </source>
</evidence>
<dbReference type="RefSeq" id="WP_074839378.1">
    <property type="nucleotide sequence ID" value="NZ_CP047056.1"/>
</dbReference>
<evidence type="ECO:0000256" key="4">
    <source>
        <dbReference type="ARBA" id="ARBA00022723"/>
    </source>
</evidence>
<dbReference type="Pfam" id="PF01385">
    <property type="entry name" value="OrfB_IS605"/>
    <property type="match status" value="1"/>
</dbReference>
<comment type="similarity">
    <text evidence="1">In the C-terminal section; belongs to the transposase 35 family.</text>
</comment>
<dbReference type="NCBIfam" id="NF038281">
    <property type="entry name" value="IS200_TnpB"/>
    <property type="match status" value="1"/>
</dbReference>
<keyword evidence="4" id="KW-0479">Metal-binding</keyword>
<protein>
    <submittedName>
        <fullName evidence="12">Putative transposase</fullName>
    </submittedName>
</protein>
<feature type="compositionally biased region" description="Basic residues" evidence="8">
    <location>
        <begin position="213"/>
        <end position="237"/>
    </location>
</feature>
<evidence type="ECO:0000256" key="3">
    <source>
        <dbReference type="ARBA" id="ARBA00022578"/>
    </source>
</evidence>
<dbReference type="PANTHER" id="PTHR30405:SF25">
    <property type="entry name" value="RNA-GUIDED DNA ENDONUCLEASE INSQ-RELATED"/>
    <property type="match status" value="1"/>
</dbReference>
<dbReference type="NCBIfam" id="NF040570">
    <property type="entry name" value="guided_TnpB"/>
    <property type="match status" value="1"/>
</dbReference>
<dbReference type="GO" id="GO:0006310">
    <property type="term" value="P:DNA recombination"/>
    <property type="evidence" value="ECO:0007669"/>
    <property type="project" value="UniProtKB-KW"/>
</dbReference>
<sequence length="369" mass="42850">MNKGVIFRAYPTKEQAELISKTLGCSRLIYNKGLAYRNESYKKGEKVGYNQTSAMLTAMKTEEKYSFLNEVDSIALQQSLRDLDSAFTRFFNKKSKYPVFKSKHHYQLSYRTVNQKNKKQKNYSIRIEGNRIRLPKLGFLKFKQTMEVGHINNVTVRRTATGKYFVILNVDFEPEKLESSSNFTGIDVGIKTFYKDSNGNVVNNPKYLEKSQKKLKREQRKLSRKKKNSKNRQKQRLKVARVHEKIANQRNDFIHKITTKLINENQVIAVEDLNIKGMLKNHKLAKSISSVSWSKFFDTLEYKAEWYGRKVIKVPTMYPSSQTCSKCGYKNPLVKNLSVRVWECPCCHARHDRDLNASVNILNKGLSVA</sequence>
<keyword evidence="6" id="KW-0238">DNA-binding</keyword>
<dbReference type="GO" id="GO:0046872">
    <property type="term" value="F:metal ion binding"/>
    <property type="evidence" value="ECO:0007669"/>
    <property type="project" value="UniProtKB-KW"/>
</dbReference>
<dbReference type="InterPro" id="IPR051399">
    <property type="entry name" value="RNA-guided_DNA_endo/Transpos"/>
</dbReference>
<evidence type="ECO:0000256" key="2">
    <source>
        <dbReference type="ARBA" id="ARBA00011044"/>
    </source>
</evidence>
<evidence type="ECO:0000256" key="1">
    <source>
        <dbReference type="ARBA" id="ARBA00008761"/>
    </source>
</evidence>
<keyword evidence="13" id="KW-1185">Reference proteome</keyword>
<feature type="domain" description="Transposase putative helix-turn-helix" evidence="11">
    <location>
        <begin position="1"/>
        <end position="46"/>
    </location>
</feature>
<evidence type="ECO:0000259" key="11">
    <source>
        <dbReference type="Pfam" id="PF12323"/>
    </source>
</evidence>
<evidence type="ECO:0000259" key="9">
    <source>
        <dbReference type="Pfam" id="PF01385"/>
    </source>
</evidence>
<comment type="similarity">
    <text evidence="2">In the N-terminal section; belongs to the transposase 2 family.</text>
</comment>
<feature type="region of interest" description="Disordered" evidence="8">
    <location>
        <begin position="210"/>
        <end position="237"/>
    </location>
</feature>
<dbReference type="GO" id="GO:0003677">
    <property type="term" value="F:DNA binding"/>
    <property type="evidence" value="ECO:0007669"/>
    <property type="project" value="UniProtKB-KW"/>
</dbReference>
<dbReference type="AlphaFoldDB" id="A0A662ZB64"/>
<dbReference type="InterPro" id="IPR010095">
    <property type="entry name" value="Cas12f1-like_TNB"/>
</dbReference>
<proteinExistence type="inferred from homology"/>
<keyword evidence="5" id="KW-0862">Zinc</keyword>